<gene>
    <name evidence="3" type="primary">ttgC</name>
    <name evidence="3" type="ORF">AQUSIP_23740</name>
</gene>
<keyword evidence="2" id="KW-0812">Transmembrane</keyword>
<dbReference type="SUPFAM" id="SSF56954">
    <property type="entry name" value="Outer membrane efflux proteins (OEP)"/>
    <property type="match status" value="1"/>
</dbReference>
<keyword evidence="2" id="KW-0472">Membrane</keyword>
<dbReference type="PANTHER" id="PTHR30203:SF33">
    <property type="entry name" value="BLR4455 PROTEIN"/>
    <property type="match status" value="1"/>
</dbReference>
<dbReference type="GO" id="GO:0009279">
    <property type="term" value="C:cell outer membrane"/>
    <property type="evidence" value="ECO:0007669"/>
    <property type="project" value="UniProtKB-SubCell"/>
</dbReference>
<name>A0A5E4PKW2_9COXI</name>
<accession>A0A5E4PKW2</accession>
<dbReference type="PROSITE" id="PS51257">
    <property type="entry name" value="PROKAR_LIPOPROTEIN"/>
    <property type="match status" value="1"/>
</dbReference>
<reference evidence="3 4" key="1">
    <citation type="submission" date="2019-08" db="EMBL/GenBank/DDBJ databases">
        <authorList>
            <person name="Guy L."/>
        </authorList>
    </citation>
    <scope>NUCLEOTIDE SEQUENCE [LARGE SCALE GENOMIC DNA]</scope>
    <source>
        <strain evidence="3 4">SGT-108</strain>
    </source>
</reference>
<dbReference type="NCBIfam" id="TIGR01845">
    <property type="entry name" value="outer_NodT"/>
    <property type="match status" value="1"/>
</dbReference>
<dbReference type="PANTHER" id="PTHR30203">
    <property type="entry name" value="OUTER MEMBRANE CATION EFFLUX PROTEIN"/>
    <property type="match status" value="1"/>
</dbReference>
<dbReference type="InterPro" id="IPR010131">
    <property type="entry name" value="MdtP/NodT-like"/>
</dbReference>
<dbReference type="Pfam" id="PF02321">
    <property type="entry name" value="OEP"/>
    <property type="match status" value="2"/>
</dbReference>
<evidence type="ECO:0000256" key="2">
    <source>
        <dbReference type="RuleBase" id="RU362097"/>
    </source>
</evidence>
<evidence type="ECO:0000313" key="3">
    <source>
        <dbReference type="EMBL" id="VVC77047.1"/>
    </source>
</evidence>
<comment type="similarity">
    <text evidence="1 2">Belongs to the outer membrane factor (OMF) (TC 1.B.17) family.</text>
</comment>
<sequence length="500" mass="54543">MHALRKRAKYTVLAASVSMMVSGCMVGPDFHSPAPPRVSRYTETPLPAKTVQTRSAGEAGKAQTFVSVNNLPTEWWYLFHSRELNRLITTGLANSPNLAASYAALRVAQETLNAQIGNSLFPAFDAGLSGQRQRFTGATLGSSSSGNIFNVFNASVKVGYTLDVFGGARRQIESLRAQVDYQQFQLIAAYLTLTANIVTTAVSAASYQAQIQATHELIRAQEGQLHILEQQLKLGGVSRETVLTQQTLVDQTRATLPPLQKSYSQTRHALSVLIGAFPDGPLPDIRLDALVLPDKLPVTLPSNLVRQRPDVRASEALLHAASANIGVATANLFPQFTITGSYGWESPVPSQLFGSSSKVWSLTGGITQPLFHGGALFAQRREAIAAYDQAAAQYRQTVLQAFQNVADTLRALETDARTLRAIKQAENSARENLYLTERQYRLGGTNYLSLLNAQQQYQTVRISVIQAKAARYNDTAALFQALGGGWWNKPWCVQECLNAT</sequence>
<dbReference type="AlphaFoldDB" id="A0A5E4PKW2"/>
<dbReference type="OrthoDB" id="9770517at2"/>
<keyword evidence="2" id="KW-0564">Palmitate</keyword>
<keyword evidence="4" id="KW-1185">Reference proteome</keyword>
<dbReference type="Gene3D" id="2.20.200.10">
    <property type="entry name" value="Outer membrane efflux proteins (OEP)"/>
    <property type="match status" value="1"/>
</dbReference>
<keyword evidence="2" id="KW-0449">Lipoprotein</keyword>
<dbReference type="Gene3D" id="1.20.1600.10">
    <property type="entry name" value="Outer membrane efflux proteins (OEP)"/>
    <property type="match status" value="1"/>
</dbReference>
<dbReference type="InterPro" id="IPR003423">
    <property type="entry name" value="OMP_efflux"/>
</dbReference>
<dbReference type="KEGG" id="asip:AQUSIP_23740"/>
<dbReference type="RefSeq" id="WP_148340450.1">
    <property type="nucleotide sequence ID" value="NZ_LR699120.1"/>
</dbReference>
<proteinExistence type="inferred from homology"/>
<keyword evidence="2" id="KW-1134">Transmembrane beta strand</keyword>
<evidence type="ECO:0000256" key="1">
    <source>
        <dbReference type="ARBA" id="ARBA00007613"/>
    </source>
</evidence>
<dbReference type="EMBL" id="LR699120">
    <property type="protein sequence ID" value="VVC77047.1"/>
    <property type="molecule type" value="Genomic_DNA"/>
</dbReference>
<dbReference type="GO" id="GO:0015562">
    <property type="term" value="F:efflux transmembrane transporter activity"/>
    <property type="evidence" value="ECO:0007669"/>
    <property type="project" value="InterPro"/>
</dbReference>
<organism evidence="3 4">
    <name type="scientific">Aquicella siphonis</name>
    <dbReference type="NCBI Taxonomy" id="254247"/>
    <lineage>
        <taxon>Bacteria</taxon>
        <taxon>Pseudomonadati</taxon>
        <taxon>Pseudomonadota</taxon>
        <taxon>Gammaproteobacteria</taxon>
        <taxon>Legionellales</taxon>
        <taxon>Coxiellaceae</taxon>
        <taxon>Aquicella</taxon>
    </lineage>
</organism>
<evidence type="ECO:0000313" key="4">
    <source>
        <dbReference type="Proteomes" id="UP000324194"/>
    </source>
</evidence>
<dbReference type="Proteomes" id="UP000324194">
    <property type="component" value="Chromosome 2"/>
</dbReference>
<protein>
    <submittedName>
        <fullName evidence="3">Toluene efflux pump outer membrane protein TtgC</fullName>
    </submittedName>
</protein>
<comment type="subcellular location">
    <subcellularLocation>
        <location evidence="2">Cell outer membrane</location>
        <topology evidence="2">Lipid-anchor</topology>
    </subcellularLocation>
</comment>